<dbReference type="InterPro" id="IPR018537">
    <property type="entry name" value="Peptidoglycan-bd_3"/>
</dbReference>
<protein>
    <submittedName>
        <fullName evidence="4">Uncharacterized protein</fullName>
    </submittedName>
</protein>
<dbReference type="AlphaFoldDB" id="A0A6I4T5S4"/>
<accession>A0A6I4T5S4</accession>
<dbReference type="Proteomes" id="UP000438476">
    <property type="component" value="Unassembled WGS sequence"/>
</dbReference>
<comment type="caution">
    <text evidence="4">The sequence shown here is derived from an EMBL/GenBank/DDBJ whole genome shotgun (WGS) entry which is preliminary data.</text>
</comment>
<feature type="domain" description="TtsA-like Glycoside hydrolase family 108" evidence="2">
    <location>
        <begin position="26"/>
        <end position="106"/>
    </location>
</feature>
<proteinExistence type="predicted"/>
<evidence type="ECO:0000259" key="2">
    <source>
        <dbReference type="Pfam" id="PF05838"/>
    </source>
</evidence>
<organism evidence="4 5">
    <name type="scientific">Altericroceibacterium endophyticum</name>
    <dbReference type="NCBI Taxonomy" id="1808508"/>
    <lineage>
        <taxon>Bacteria</taxon>
        <taxon>Pseudomonadati</taxon>
        <taxon>Pseudomonadota</taxon>
        <taxon>Alphaproteobacteria</taxon>
        <taxon>Sphingomonadales</taxon>
        <taxon>Erythrobacteraceae</taxon>
        <taxon>Altericroceibacterium</taxon>
    </lineage>
</organism>
<dbReference type="Pfam" id="PF09374">
    <property type="entry name" value="PG_binding_3"/>
    <property type="match status" value="1"/>
</dbReference>
<dbReference type="InterPro" id="IPR023346">
    <property type="entry name" value="Lysozyme-like_dom_sf"/>
</dbReference>
<keyword evidence="5" id="KW-1185">Reference proteome</keyword>
<dbReference type="Gene3D" id="1.20.141.10">
    <property type="entry name" value="Chitosanase, subunit A, domain 1"/>
    <property type="match status" value="1"/>
</dbReference>
<dbReference type="OrthoDB" id="9815229at2"/>
<dbReference type="RefSeq" id="WP_160736673.1">
    <property type="nucleotide sequence ID" value="NZ_WTYT01000004.1"/>
</dbReference>
<evidence type="ECO:0000313" key="5">
    <source>
        <dbReference type="Proteomes" id="UP000438476"/>
    </source>
</evidence>
<evidence type="ECO:0000256" key="1">
    <source>
        <dbReference type="SAM" id="Phobius"/>
    </source>
</evidence>
<sequence length="209" mass="22370">MAEPRGSGLKKGGVLAAAIALIIGGVISMEGDFVDHEDDPGGATRFGVTEEVARSDGFTGDMASLPRNRVITIYGDKYVVKPGFDRIVARSTALGEEVIDAGVNLGPRRPSCYLQSALNALNRQQRDYANITEDCAIGPATMAAYDALARKRGKEKACELVLKLVDAQQAAHYLSLARNDSKFESFMPGWVDHRLGNVPIARCADEAAS</sequence>
<dbReference type="EMBL" id="WTYT01000004">
    <property type="protein sequence ID" value="MXO66246.1"/>
    <property type="molecule type" value="Genomic_DNA"/>
</dbReference>
<feature type="domain" description="Peptidoglycan binding" evidence="3">
    <location>
        <begin position="110"/>
        <end position="194"/>
    </location>
</feature>
<name>A0A6I4T5S4_9SPHN</name>
<keyword evidence="1" id="KW-0812">Transmembrane</keyword>
<dbReference type="Pfam" id="PF05838">
    <property type="entry name" value="Glyco_hydro_108"/>
    <property type="match status" value="1"/>
</dbReference>
<evidence type="ECO:0000259" key="3">
    <source>
        <dbReference type="Pfam" id="PF09374"/>
    </source>
</evidence>
<evidence type="ECO:0000313" key="4">
    <source>
        <dbReference type="EMBL" id="MXO66246.1"/>
    </source>
</evidence>
<keyword evidence="1" id="KW-0472">Membrane</keyword>
<gene>
    <name evidence="4" type="ORF">GRI91_10805</name>
</gene>
<dbReference type="SUPFAM" id="SSF53955">
    <property type="entry name" value="Lysozyme-like"/>
    <property type="match status" value="1"/>
</dbReference>
<feature type="transmembrane region" description="Helical" evidence="1">
    <location>
        <begin position="12"/>
        <end position="29"/>
    </location>
</feature>
<reference evidence="4 5" key="1">
    <citation type="submission" date="2019-12" db="EMBL/GenBank/DDBJ databases">
        <title>Genomic-based taxomic classification of the family Erythrobacteraceae.</title>
        <authorList>
            <person name="Xu L."/>
        </authorList>
    </citation>
    <scope>NUCLEOTIDE SEQUENCE [LARGE SCALE GENOMIC DNA]</scope>
    <source>
        <strain evidence="4 5">LMG 29518</strain>
    </source>
</reference>
<dbReference type="InterPro" id="IPR008565">
    <property type="entry name" value="TtsA-like_GH18_dom"/>
</dbReference>
<keyword evidence="1" id="KW-1133">Transmembrane helix</keyword>